<comment type="caution">
    <text evidence="2">The sequence shown here is derived from an EMBL/GenBank/DDBJ whole genome shotgun (WGS) entry which is preliminary data.</text>
</comment>
<protein>
    <submittedName>
        <fullName evidence="2">Uncharacterized protein</fullName>
    </submittedName>
</protein>
<dbReference type="EMBL" id="WEKV01000010">
    <property type="protein sequence ID" value="KAB7785023.1"/>
    <property type="molecule type" value="Genomic_DNA"/>
</dbReference>
<gene>
    <name evidence="2" type="ORF">F8B43_3056</name>
</gene>
<feature type="region of interest" description="Disordered" evidence="1">
    <location>
        <begin position="21"/>
        <end position="52"/>
    </location>
</feature>
<sequence length="52" mass="5308">MSGIGAGPSIAAGRRARACSCACGDGRRSGRRARSGARLTRGSRRCAQASTR</sequence>
<organism evidence="2 3">
    <name type="scientific">Methylorubrum populi</name>
    <dbReference type="NCBI Taxonomy" id="223967"/>
    <lineage>
        <taxon>Bacteria</taxon>
        <taxon>Pseudomonadati</taxon>
        <taxon>Pseudomonadota</taxon>
        <taxon>Alphaproteobacteria</taxon>
        <taxon>Hyphomicrobiales</taxon>
        <taxon>Methylobacteriaceae</taxon>
        <taxon>Methylorubrum</taxon>
    </lineage>
</organism>
<evidence type="ECO:0000256" key="1">
    <source>
        <dbReference type="SAM" id="MobiDB-lite"/>
    </source>
</evidence>
<reference evidence="2 3" key="1">
    <citation type="submission" date="2019-10" db="EMBL/GenBank/DDBJ databases">
        <title>Draft Genome Sequence of the Caffeine Degrading Methylotroph Methylorubrum populi PINKEL.</title>
        <authorList>
            <person name="Dawson S.C."/>
            <person name="Zhang X."/>
            <person name="Wright M.E."/>
            <person name="Sharma G."/>
            <person name="Langner J.T."/>
            <person name="Ditty J.L."/>
            <person name="Subuyuj G.A."/>
        </authorList>
    </citation>
    <scope>NUCLEOTIDE SEQUENCE [LARGE SCALE GENOMIC DNA]</scope>
    <source>
        <strain evidence="2 3">Pinkel</strain>
    </source>
</reference>
<dbReference type="Proteomes" id="UP000469949">
    <property type="component" value="Unassembled WGS sequence"/>
</dbReference>
<evidence type="ECO:0000313" key="3">
    <source>
        <dbReference type="Proteomes" id="UP000469949"/>
    </source>
</evidence>
<name>A0A833N0F1_9HYPH</name>
<evidence type="ECO:0000313" key="2">
    <source>
        <dbReference type="EMBL" id="KAB7785023.1"/>
    </source>
</evidence>
<proteinExistence type="predicted"/>
<dbReference type="AlphaFoldDB" id="A0A833N0F1"/>
<accession>A0A833N0F1</accession>